<evidence type="ECO:0000313" key="2">
    <source>
        <dbReference type="Proteomes" id="UP001151760"/>
    </source>
</evidence>
<dbReference type="EMBL" id="BQNB010010522">
    <property type="protein sequence ID" value="GJS78392.1"/>
    <property type="molecule type" value="Genomic_DNA"/>
</dbReference>
<name>A0ABQ4YLI6_9ASTR</name>
<evidence type="ECO:0000313" key="1">
    <source>
        <dbReference type="EMBL" id="GJS78392.1"/>
    </source>
</evidence>
<dbReference type="Proteomes" id="UP001151760">
    <property type="component" value="Unassembled WGS sequence"/>
</dbReference>
<comment type="caution">
    <text evidence="1">The sequence shown here is derived from an EMBL/GenBank/DDBJ whole genome shotgun (WGS) entry which is preliminary data.</text>
</comment>
<proteinExistence type="predicted"/>
<sequence length="121" mass="13860">VATQHGNYLAKCFNGMKRCQHKPEGQLRFRDTKGHRFKPFRYMQLETLDKINQVAGFQLGSARRFSWSTIASPGNLDEKLNYDQTNPASYAIELRLDCGVICMGMKISFSAKAVSDYKFRL</sequence>
<keyword evidence="2" id="KW-1185">Reference proteome</keyword>
<feature type="non-terminal residue" evidence="1">
    <location>
        <position position="1"/>
    </location>
</feature>
<accession>A0ABQ4YLI6</accession>
<reference evidence="1" key="2">
    <citation type="submission" date="2022-01" db="EMBL/GenBank/DDBJ databases">
        <authorList>
            <person name="Yamashiro T."/>
            <person name="Shiraishi A."/>
            <person name="Satake H."/>
            <person name="Nakayama K."/>
        </authorList>
    </citation>
    <scope>NUCLEOTIDE SEQUENCE</scope>
</reference>
<protein>
    <submittedName>
        <fullName evidence="1">Uncharacterized protein</fullName>
    </submittedName>
</protein>
<organism evidence="1 2">
    <name type="scientific">Tanacetum coccineum</name>
    <dbReference type="NCBI Taxonomy" id="301880"/>
    <lineage>
        <taxon>Eukaryota</taxon>
        <taxon>Viridiplantae</taxon>
        <taxon>Streptophyta</taxon>
        <taxon>Embryophyta</taxon>
        <taxon>Tracheophyta</taxon>
        <taxon>Spermatophyta</taxon>
        <taxon>Magnoliopsida</taxon>
        <taxon>eudicotyledons</taxon>
        <taxon>Gunneridae</taxon>
        <taxon>Pentapetalae</taxon>
        <taxon>asterids</taxon>
        <taxon>campanulids</taxon>
        <taxon>Asterales</taxon>
        <taxon>Asteraceae</taxon>
        <taxon>Asteroideae</taxon>
        <taxon>Anthemideae</taxon>
        <taxon>Anthemidinae</taxon>
        <taxon>Tanacetum</taxon>
    </lineage>
</organism>
<gene>
    <name evidence="1" type="ORF">Tco_0728273</name>
</gene>
<reference evidence="1" key="1">
    <citation type="journal article" date="2022" name="Int. J. Mol. Sci.">
        <title>Draft Genome of Tanacetum Coccineum: Genomic Comparison of Closely Related Tanacetum-Family Plants.</title>
        <authorList>
            <person name="Yamashiro T."/>
            <person name="Shiraishi A."/>
            <person name="Nakayama K."/>
            <person name="Satake H."/>
        </authorList>
    </citation>
    <scope>NUCLEOTIDE SEQUENCE</scope>
</reference>